<dbReference type="InterPro" id="IPR008974">
    <property type="entry name" value="TRAF-like"/>
</dbReference>
<dbReference type="EMBL" id="CAUOFW020001980">
    <property type="protein sequence ID" value="CAK9150088.1"/>
    <property type="molecule type" value="Genomic_DNA"/>
</dbReference>
<dbReference type="PANTHER" id="PTHR46162:SF40">
    <property type="entry name" value="TRAF-LIKE FAMILY PROTEIN"/>
    <property type="match status" value="1"/>
</dbReference>
<dbReference type="Pfam" id="PF22486">
    <property type="entry name" value="MATH_2"/>
    <property type="match status" value="2"/>
</dbReference>
<dbReference type="SUPFAM" id="SSF49599">
    <property type="entry name" value="TRAF domain-like"/>
    <property type="match status" value="2"/>
</dbReference>
<name>A0ABC8S4Y7_9AQUA</name>
<dbReference type="AlphaFoldDB" id="A0ABC8S4Y7"/>
<dbReference type="PROSITE" id="PS50144">
    <property type="entry name" value="MATH"/>
    <property type="match status" value="2"/>
</dbReference>
<comment type="caution">
    <text evidence="2">The sequence shown here is derived from an EMBL/GenBank/DDBJ whole genome shotgun (WGS) entry which is preliminary data.</text>
</comment>
<evidence type="ECO:0000259" key="1">
    <source>
        <dbReference type="PROSITE" id="PS50144"/>
    </source>
</evidence>
<evidence type="ECO:0000313" key="2">
    <source>
        <dbReference type="EMBL" id="CAK9150088.1"/>
    </source>
</evidence>
<dbReference type="Gene3D" id="2.60.210.10">
    <property type="entry name" value="Apoptosis, Tumor Necrosis Factor Receptor Associated Protein 2, Chain A"/>
    <property type="match status" value="2"/>
</dbReference>
<evidence type="ECO:0000313" key="3">
    <source>
        <dbReference type="Proteomes" id="UP001642360"/>
    </source>
</evidence>
<reference evidence="2 3" key="1">
    <citation type="submission" date="2024-02" db="EMBL/GenBank/DDBJ databases">
        <authorList>
            <person name="Vignale AGUSTIN F."/>
            <person name="Sosa J E."/>
            <person name="Modenutti C."/>
        </authorList>
    </citation>
    <scope>NUCLEOTIDE SEQUENCE [LARGE SCALE GENOMIC DNA]</scope>
</reference>
<keyword evidence="3" id="KW-1185">Reference proteome</keyword>
<dbReference type="PANTHER" id="PTHR46162">
    <property type="entry name" value="TRAF-LIKE FAMILY PROTEIN"/>
    <property type="match status" value="1"/>
</dbReference>
<protein>
    <recommendedName>
        <fullName evidence="1">MATH domain-containing protein</fullName>
    </recommendedName>
</protein>
<gene>
    <name evidence="2" type="ORF">ILEXP_LOCUS18200</name>
</gene>
<feature type="domain" description="MATH" evidence="1">
    <location>
        <begin position="291"/>
        <end position="417"/>
    </location>
</feature>
<sequence>MLRPTRVISNSRRLHPRTPSFSVICITERIQKERKDSVCVFTAKREARFSLSGCFARVCLINLILQKTTPSIYIASPYSSTGNQAGNPVTHIKYQVEEDLVLQKHKTTVMDEKSIHPFPNNDGVVEISRTLREVPPSDYLFQIKSFSLLSKADEKRFESSDFESGGYKWKLCLYPNGYEKENGKGHISLYLAISETDTLPLGWEVNVKFELFVYDHIRDKYLTLQNADGRLRHFHRFKTKFGFAKLLSIDTFKDASNGYLIDDSCVFGAEVYVIKSTGRGECLSLKEETYDNSYSWEIKKIAEIKEERLFSEPFTIGEHKWKIHVYPKGQGSGQGKSLSVFLCLDNCRSLPTKVKLYVEFSVLVKDQVNGKHRERKGDGWFCDLSKSRGFDLISLPDLHDKSKGFVVRDSLVVEVQIHVMSDVEEFSSKKPLLAL</sequence>
<dbReference type="SMART" id="SM00061">
    <property type="entry name" value="MATH"/>
    <property type="match status" value="2"/>
</dbReference>
<accession>A0ABC8S4Y7</accession>
<organism evidence="2 3">
    <name type="scientific">Ilex paraguariensis</name>
    <name type="common">yerba mate</name>
    <dbReference type="NCBI Taxonomy" id="185542"/>
    <lineage>
        <taxon>Eukaryota</taxon>
        <taxon>Viridiplantae</taxon>
        <taxon>Streptophyta</taxon>
        <taxon>Embryophyta</taxon>
        <taxon>Tracheophyta</taxon>
        <taxon>Spermatophyta</taxon>
        <taxon>Magnoliopsida</taxon>
        <taxon>eudicotyledons</taxon>
        <taxon>Gunneridae</taxon>
        <taxon>Pentapetalae</taxon>
        <taxon>asterids</taxon>
        <taxon>campanulids</taxon>
        <taxon>Aquifoliales</taxon>
        <taxon>Aquifoliaceae</taxon>
        <taxon>Ilex</taxon>
    </lineage>
</organism>
<dbReference type="Proteomes" id="UP001642360">
    <property type="component" value="Unassembled WGS sequence"/>
</dbReference>
<dbReference type="InterPro" id="IPR002083">
    <property type="entry name" value="MATH/TRAF_dom"/>
</dbReference>
<proteinExistence type="predicted"/>
<dbReference type="CDD" id="cd00121">
    <property type="entry name" value="MATH"/>
    <property type="match status" value="2"/>
</dbReference>
<feature type="domain" description="MATH" evidence="1">
    <location>
        <begin position="136"/>
        <end position="271"/>
    </location>
</feature>